<feature type="non-terminal residue" evidence="4">
    <location>
        <position position="1"/>
    </location>
</feature>
<dbReference type="FunFam" id="2.60.40.10:FF:000310">
    <property type="entry name" value="Down syndrome cell adhesion molecule, isoform D"/>
    <property type="match status" value="1"/>
</dbReference>
<sequence>EEGRGPVFLHEPPSRLHFSNTTGALLPCSAHGNPKPVVEWLSAGVVVGDVGGVRVVHTNGSLQFLPFAPSAYTAAVHANTYSCRAANTAGIILSRPVHVRAVVRQYYEVQVYDEFVISGNTAVLKCHVPSFVRDYVAVTSWVRGNGERIVSDVLTGGRYSVFGSGELHIRHVTKADEFQSYHCETQHILTGEPTVSAVAGRLMVNEPRSSVPPRITDSRTSVRATVRDTAELPCAAQGYPIPHYQQCYLENQKNYNMLRGQLLEGNGTQLIPPGRANSLCNYWKVMVLTTSSWESNSLGIYWKLLKVNDTQHILTGEPTFSEVAGRMSQQSQQLQEGNGTLHILTGEPKIHRSYWKVMLLEGSEVAERKANIILVNTSSQGTQQSWQLLEGNVTQHIVTGEPTVLAVAGSQKSWVANRKPTESQWSLHCWKGDGTQSSAQASQQSWQLLVLNTFSIGETTLLEGNVTQYILMKDPSVSTVDGRLMVNEPRSSVPPRITDSRTSVRATVRDTAELPCAAQGYPI</sequence>
<organism evidence="4 5">
    <name type="scientific">Meganyctiphanes norvegica</name>
    <name type="common">Northern krill</name>
    <name type="synonym">Thysanopoda norvegica</name>
    <dbReference type="NCBI Taxonomy" id="48144"/>
    <lineage>
        <taxon>Eukaryota</taxon>
        <taxon>Metazoa</taxon>
        <taxon>Ecdysozoa</taxon>
        <taxon>Arthropoda</taxon>
        <taxon>Crustacea</taxon>
        <taxon>Multicrustacea</taxon>
        <taxon>Malacostraca</taxon>
        <taxon>Eumalacostraca</taxon>
        <taxon>Eucarida</taxon>
        <taxon>Euphausiacea</taxon>
        <taxon>Euphausiidae</taxon>
        <taxon>Meganyctiphanes</taxon>
    </lineage>
</organism>
<gene>
    <name evidence="4" type="ORF">MNOR_LOCUS10921</name>
</gene>
<keyword evidence="1" id="KW-0677">Repeat</keyword>
<name>A0AAV2QDI8_MEGNR</name>
<dbReference type="InterPro" id="IPR007110">
    <property type="entry name" value="Ig-like_dom"/>
</dbReference>
<dbReference type="EMBL" id="CAXKWB010005633">
    <property type="protein sequence ID" value="CAL4079327.1"/>
    <property type="molecule type" value="Genomic_DNA"/>
</dbReference>
<feature type="domain" description="Ig-like" evidence="3">
    <location>
        <begin position="96"/>
        <end position="196"/>
    </location>
</feature>
<dbReference type="Pfam" id="PF13895">
    <property type="entry name" value="Ig_2"/>
    <property type="match status" value="1"/>
</dbReference>
<evidence type="ECO:0000313" key="4">
    <source>
        <dbReference type="EMBL" id="CAL4079327.1"/>
    </source>
</evidence>
<dbReference type="InterPro" id="IPR036179">
    <property type="entry name" value="Ig-like_dom_sf"/>
</dbReference>
<dbReference type="Gene3D" id="2.60.40.10">
    <property type="entry name" value="Immunoglobulins"/>
    <property type="match status" value="2"/>
</dbReference>
<dbReference type="GO" id="GO:0098609">
    <property type="term" value="P:cell-cell adhesion"/>
    <property type="evidence" value="ECO:0007669"/>
    <property type="project" value="TreeGrafter"/>
</dbReference>
<feature type="domain" description="Ig-like" evidence="3">
    <location>
        <begin position="6"/>
        <end position="94"/>
    </location>
</feature>
<dbReference type="InterPro" id="IPR013783">
    <property type="entry name" value="Ig-like_fold"/>
</dbReference>
<feature type="non-terminal residue" evidence="4">
    <location>
        <position position="523"/>
    </location>
</feature>
<dbReference type="PROSITE" id="PS50835">
    <property type="entry name" value="IG_LIKE"/>
    <property type="match status" value="2"/>
</dbReference>
<evidence type="ECO:0000256" key="1">
    <source>
        <dbReference type="ARBA" id="ARBA00022737"/>
    </source>
</evidence>
<proteinExistence type="predicted"/>
<comment type="caution">
    <text evidence="4">The sequence shown here is derived from an EMBL/GenBank/DDBJ whole genome shotgun (WGS) entry which is preliminary data.</text>
</comment>
<keyword evidence="5" id="KW-1185">Reference proteome</keyword>
<protein>
    <recommendedName>
        <fullName evidence="3">Ig-like domain-containing protein</fullName>
    </recommendedName>
</protein>
<evidence type="ECO:0000259" key="3">
    <source>
        <dbReference type="PROSITE" id="PS50835"/>
    </source>
</evidence>
<dbReference type="SUPFAM" id="SSF48726">
    <property type="entry name" value="Immunoglobulin"/>
    <property type="match status" value="3"/>
</dbReference>
<accession>A0AAV2QDI8</accession>
<dbReference type="PANTHER" id="PTHR44170">
    <property type="entry name" value="PROTEIN SIDEKICK"/>
    <property type="match status" value="1"/>
</dbReference>
<evidence type="ECO:0000256" key="2">
    <source>
        <dbReference type="ARBA" id="ARBA00023157"/>
    </source>
</evidence>
<dbReference type="Proteomes" id="UP001497623">
    <property type="component" value="Unassembled WGS sequence"/>
</dbReference>
<dbReference type="AlphaFoldDB" id="A0AAV2QDI8"/>
<evidence type="ECO:0000313" key="5">
    <source>
        <dbReference type="Proteomes" id="UP001497623"/>
    </source>
</evidence>
<dbReference type="GO" id="GO:0016020">
    <property type="term" value="C:membrane"/>
    <property type="evidence" value="ECO:0007669"/>
    <property type="project" value="UniProtKB-SubCell"/>
</dbReference>
<reference evidence="4 5" key="1">
    <citation type="submission" date="2024-05" db="EMBL/GenBank/DDBJ databases">
        <authorList>
            <person name="Wallberg A."/>
        </authorList>
    </citation>
    <scope>NUCLEOTIDE SEQUENCE [LARGE SCALE GENOMIC DNA]</scope>
</reference>
<keyword evidence="2" id="KW-1015">Disulfide bond</keyword>
<dbReference type="PANTHER" id="PTHR44170:SF6">
    <property type="entry name" value="CONTACTIN"/>
    <property type="match status" value="1"/>
</dbReference>